<dbReference type="RefSeq" id="WP_165381640.1">
    <property type="nucleotide sequence ID" value="NZ_UGHK01000003.1"/>
</dbReference>
<accession>A0A377IUB6</accession>
<organism evidence="2 3">
    <name type="scientific">Avibacterium paragallinarum</name>
    <name type="common">Haemophilus gallinarum</name>
    <dbReference type="NCBI Taxonomy" id="728"/>
    <lineage>
        <taxon>Bacteria</taxon>
        <taxon>Pseudomonadati</taxon>
        <taxon>Pseudomonadota</taxon>
        <taxon>Gammaproteobacteria</taxon>
        <taxon>Pasteurellales</taxon>
        <taxon>Pasteurellaceae</taxon>
        <taxon>Avibacterium</taxon>
    </lineage>
</organism>
<reference evidence="2 3" key="1">
    <citation type="submission" date="2018-06" db="EMBL/GenBank/DDBJ databases">
        <authorList>
            <consortium name="Pathogen Informatics"/>
            <person name="Doyle S."/>
        </authorList>
    </citation>
    <scope>NUCLEOTIDE SEQUENCE [LARGE SCALE GENOMIC DNA]</scope>
    <source>
        <strain evidence="2 3">NCTC11296</strain>
    </source>
</reference>
<evidence type="ECO:0000313" key="3">
    <source>
        <dbReference type="Proteomes" id="UP000254465"/>
    </source>
</evidence>
<gene>
    <name evidence="2" type="ORF">NCTC11296_02989</name>
</gene>
<dbReference type="Proteomes" id="UP000254465">
    <property type="component" value="Unassembled WGS sequence"/>
</dbReference>
<evidence type="ECO:0000256" key="1">
    <source>
        <dbReference type="SAM" id="MobiDB-lite"/>
    </source>
</evidence>
<feature type="compositionally biased region" description="Low complexity" evidence="1">
    <location>
        <begin position="1"/>
        <end position="21"/>
    </location>
</feature>
<dbReference type="EMBL" id="UGHK01000003">
    <property type="protein sequence ID" value="STO91861.1"/>
    <property type="molecule type" value="Genomic_DNA"/>
</dbReference>
<protein>
    <submittedName>
        <fullName evidence="2">Uncharacterized protein</fullName>
    </submittedName>
</protein>
<proteinExistence type="predicted"/>
<name>A0A377IUB6_AVIPA</name>
<dbReference type="AlphaFoldDB" id="A0A377IUB6"/>
<feature type="region of interest" description="Disordered" evidence="1">
    <location>
        <begin position="1"/>
        <end position="25"/>
    </location>
</feature>
<sequence>MSNQKSSQSKPQPAPTKPTQTVYRKPEPVLLVIVQISQDLKESQS</sequence>
<evidence type="ECO:0000313" key="2">
    <source>
        <dbReference type="EMBL" id="STO91861.1"/>
    </source>
</evidence>